<protein>
    <submittedName>
        <fullName evidence="2">LysM peptidoglycan-binding domain-containing protein</fullName>
    </submittedName>
</protein>
<dbReference type="InterPro" id="IPR036779">
    <property type="entry name" value="LysM_dom_sf"/>
</dbReference>
<keyword evidence="3" id="KW-1185">Reference proteome</keyword>
<gene>
    <name evidence="2" type="ORF">F9817_19830</name>
</gene>
<sequence length="24" mass="2681">MTENYKIKSGDTLSEIAESYNTSV</sequence>
<evidence type="ECO:0000259" key="1">
    <source>
        <dbReference type="PROSITE" id="PS51782"/>
    </source>
</evidence>
<comment type="caution">
    <text evidence="2">The sequence shown here is derived from an EMBL/GenBank/DDBJ whole genome shotgun (WGS) entry which is preliminary data.</text>
</comment>
<evidence type="ECO:0000313" key="3">
    <source>
        <dbReference type="Proteomes" id="UP000462621"/>
    </source>
</evidence>
<proteinExistence type="predicted"/>
<dbReference type="InterPro" id="IPR018392">
    <property type="entry name" value="LysM"/>
</dbReference>
<feature type="domain" description="LysM" evidence="1">
    <location>
        <begin position="3"/>
        <end position="24"/>
    </location>
</feature>
<dbReference type="Gene3D" id="3.10.350.10">
    <property type="entry name" value="LysM domain"/>
    <property type="match status" value="1"/>
</dbReference>
<organism evidence="2 3">
    <name type="scientific">Vibrio eleionomae</name>
    <dbReference type="NCBI Taxonomy" id="2653505"/>
    <lineage>
        <taxon>Bacteria</taxon>
        <taxon>Pseudomonadati</taxon>
        <taxon>Pseudomonadota</taxon>
        <taxon>Gammaproteobacteria</taxon>
        <taxon>Vibrionales</taxon>
        <taxon>Vibrionaceae</taxon>
        <taxon>Vibrio</taxon>
    </lineage>
</organism>
<dbReference type="PROSITE" id="PS51782">
    <property type="entry name" value="LYSM"/>
    <property type="match status" value="1"/>
</dbReference>
<feature type="non-terminal residue" evidence="2">
    <location>
        <position position="24"/>
    </location>
</feature>
<dbReference type="EMBL" id="WEKT01000055">
    <property type="protein sequence ID" value="MZI95430.1"/>
    <property type="molecule type" value="Genomic_DNA"/>
</dbReference>
<dbReference type="Proteomes" id="UP000462621">
    <property type="component" value="Unassembled WGS sequence"/>
</dbReference>
<dbReference type="AlphaFoldDB" id="A0A7X4LNV0"/>
<accession>A0A7X4LNV0</accession>
<dbReference type="Pfam" id="PF01476">
    <property type="entry name" value="LysM"/>
    <property type="match status" value="1"/>
</dbReference>
<reference evidence="2 3" key="1">
    <citation type="submission" date="2019-10" db="EMBL/GenBank/DDBJ databases">
        <title>Vibrio sp. nov. isolated from a shrimp pond.</title>
        <authorList>
            <person name="Gomez-Gil B."/>
            <person name="Enciso-Ibarra J."/>
            <person name="Enciso-Ibarra K."/>
            <person name="Bolan-Mejia C."/>
        </authorList>
    </citation>
    <scope>NUCLEOTIDE SEQUENCE [LARGE SCALE GENOMIC DNA]</scope>
    <source>
        <strain evidence="2 3">CAIM 722</strain>
    </source>
</reference>
<dbReference type="SUPFAM" id="SSF54106">
    <property type="entry name" value="LysM domain"/>
    <property type="match status" value="1"/>
</dbReference>
<dbReference type="CDD" id="cd00118">
    <property type="entry name" value="LysM"/>
    <property type="match status" value="1"/>
</dbReference>
<name>A0A7X4LNV0_9VIBR</name>
<evidence type="ECO:0000313" key="2">
    <source>
        <dbReference type="EMBL" id="MZI95430.1"/>
    </source>
</evidence>